<feature type="domain" description="Transglycosylase SLT" evidence="2">
    <location>
        <begin position="20"/>
        <end position="135"/>
    </location>
</feature>
<dbReference type="Pfam" id="PF01464">
    <property type="entry name" value="SLT"/>
    <property type="match status" value="1"/>
</dbReference>
<reference evidence="3 4" key="1">
    <citation type="submission" date="2021-03" db="EMBL/GenBank/DDBJ databases">
        <title>Five novel Rahnella species.</title>
        <authorList>
            <person name="Brady C."/>
            <person name="Asselin J."/>
            <person name="Beer S."/>
            <person name="Bruberg M.B."/>
            <person name="Crampton B."/>
            <person name="Venter S."/>
            <person name="Arnold D."/>
            <person name="Denman S."/>
        </authorList>
    </citation>
    <scope>NUCLEOTIDE SEQUENCE [LARGE SCALE GENOMIC DNA]</scope>
    <source>
        <strain evidence="3 4">FRB 231</strain>
    </source>
</reference>
<dbReference type="CDD" id="cd13400">
    <property type="entry name" value="LT_IagB-like"/>
    <property type="match status" value="1"/>
</dbReference>
<organism evidence="3 4">
    <name type="scientific">Rahnella ecdela</name>
    <dbReference type="NCBI Taxonomy" id="2816250"/>
    <lineage>
        <taxon>Bacteria</taxon>
        <taxon>Pseudomonadati</taxon>
        <taxon>Pseudomonadota</taxon>
        <taxon>Gammaproteobacteria</taxon>
        <taxon>Enterobacterales</taxon>
        <taxon>Yersiniaceae</taxon>
        <taxon>Rahnella</taxon>
    </lineage>
</organism>
<accession>A0ABS6LDX1</accession>
<dbReference type="EMBL" id="JAFMOY010000117">
    <property type="protein sequence ID" value="MBU9844821.1"/>
    <property type="molecule type" value="Genomic_DNA"/>
</dbReference>
<dbReference type="InterPro" id="IPR008258">
    <property type="entry name" value="Transglycosylase_SLT_dom_1"/>
</dbReference>
<evidence type="ECO:0000256" key="1">
    <source>
        <dbReference type="SAM" id="SignalP"/>
    </source>
</evidence>
<keyword evidence="4" id="KW-1185">Reference proteome</keyword>
<gene>
    <name evidence="3" type="ORF">J1784_07335</name>
</gene>
<proteinExistence type="predicted"/>
<dbReference type="RefSeq" id="WP_217148626.1">
    <property type="nucleotide sequence ID" value="NZ_JAFMOY010000117.1"/>
</dbReference>
<name>A0ABS6LDX1_9GAMM</name>
<comment type="caution">
    <text evidence="3">The sequence shown here is derived from an EMBL/GenBank/DDBJ whole genome shotgun (WGS) entry which is preliminary data.</text>
</comment>
<feature type="chain" id="PRO_5046268797" evidence="1">
    <location>
        <begin position="19"/>
        <end position="160"/>
    </location>
</feature>
<keyword evidence="1" id="KW-0732">Signal</keyword>
<feature type="signal peptide" evidence="1">
    <location>
        <begin position="1"/>
        <end position="18"/>
    </location>
</feature>
<evidence type="ECO:0000259" key="2">
    <source>
        <dbReference type="Pfam" id="PF01464"/>
    </source>
</evidence>
<evidence type="ECO:0000313" key="4">
    <source>
        <dbReference type="Proteomes" id="UP000739284"/>
    </source>
</evidence>
<protein>
    <submittedName>
        <fullName evidence="3">Transglycosylase SLT domain-containing protein</fullName>
    </submittedName>
</protein>
<evidence type="ECO:0000313" key="3">
    <source>
        <dbReference type="EMBL" id="MBU9844821.1"/>
    </source>
</evidence>
<sequence length="160" mass="18182">MRCVLLCFTFLTSMNVHATDCFDRAGRDYHIDPDLLRAIALRESSMKPHAINFVGPDNYAIGEMQIHSHNFLSLSRLGITPYDLYNNQCLNIYTGAYYLAIAFNRWGVNWNSVGAYNAGFKKNRAQAKIRFNYAAKVYATYTVIKHEKSIISPPVNLGPH</sequence>
<dbReference type="Proteomes" id="UP000739284">
    <property type="component" value="Unassembled WGS sequence"/>
</dbReference>